<dbReference type="InterPro" id="IPR022955">
    <property type="entry name" value="GMP_synthase"/>
</dbReference>
<dbReference type="Pfam" id="PF00117">
    <property type="entry name" value="GATase"/>
    <property type="match status" value="1"/>
</dbReference>
<dbReference type="PANTHER" id="PTHR11922">
    <property type="entry name" value="GMP SYNTHASE-RELATED"/>
    <property type="match status" value="1"/>
</dbReference>
<dbReference type="InterPro" id="IPR004739">
    <property type="entry name" value="GMP_synth_GATase"/>
</dbReference>
<evidence type="ECO:0000256" key="9">
    <source>
        <dbReference type="ARBA" id="ARBA00022962"/>
    </source>
</evidence>
<dbReference type="GO" id="GO:0005524">
    <property type="term" value="F:ATP binding"/>
    <property type="evidence" value="ECO:0007669"/>
    <property type="project" value="UniProtKB-UniRule"/>
</dbReference>
<dbReference type="InterPro" id="IPR014729">
    <property type="entry name" value="Rossmann-like_a/b/a_fold"/>
</dbReference>
<evidence type="ECO:0000256" key="1">
    <source>
        <dbReference type="ARBA" id="ARBA00005153"/>
    </source>
</evidence>
<dbReference type="UniPathway" id="UPA00189">
    <property type="reaction ID" value="UER00296"/>
</dbReference>
<evidence type="ECO:0000256" key="3">
    <source>
        <dbReference type="ARBA" id="ARBA00021562"/>
    </source>
</evidence>
<dbReference type="EC" id="6.3.5.2" evidence="2"/>
<evidence type="ECO:0000256" key="5">
    <source>
        <dbReference type="ARBA" id="ARBA00022741"/>
    </source>
</evidence>
<dbReference type="PRINTS" id="PR00096">
    <property type="entry name" value="GATASE"/>
</dbReference>
<dbReference type="FunFam" id="3.30.300.10:FF:000002">
    <property type="entry name" value="GMP synthase [glutamine-hydrolyzing]"/>
    <property type="match status" value="1"/>
</dbReference>
<dbReference type="GO" id="GO:0005829">
    <property type="term" value="C:cytosol"/>
    <property type="evidence" value="ECO:0007669"/>
    <property type="project" value="TreeGrafter"/>
</dbReference>
<evidence type="ECO:0000259" key="15">
    <source>
        <dbReference type="PROSITE" id="PS51553"/>
    </source>
</evidence>
<accession>I2CQR9</accession>
<evidence type="ECO:0000256" key="4">
    <source>
        <dbReference type="ARBA" id="ARBA00022598"/>
    </source>
</evidence>
<dbReference type="EMBL" id="JU980189">
    <property type="protein sequence ID" value="AFJ69252.1"/>
    <property type="molecule type" value="mRNA"/>
</dbReference>
<evidence type="ECO:0000256" key="7">
    <source>
        <dbReference type="ARBA" id="ARBA00022755"/>
    </source>
</evidence>
<dbReference type="GO" id="GO:0003921">
    <property type="term" value="F:GMP synthase activity"/>
    <property type="evidence" value="ECO:0007669"/>
    <property type="project" value="InterPro"/>
</dbReference>
<comment type="function">
    <text evidence="12">Catalyzes the conversion of xanthine monophosphate (XMP) to GMP in the presence of glutamine and ATP through an adenyl-XMP intermediate.</text>
</comment>
<dbReference type="InterPro" id="IPR022310">
    <property type="entry name" value="NAD/GMP_synthase"/>
</dbReference>
<dbReference type="Gene3D" id="3.30.300.10">
    <property type="match status" value="1"/>
</dbReference>
<evidence type="ECO:0000313" key="16">
    <source>
        <dbReference type="EMBL" id="AFJ69252.1"/>
    </source>
</evidence>
<dbReference type="Pfam" id="PF00958">
    <property type="entry name" value="GMP_synt_C"/>
    <property type="match status" value="1"/>
</dbReference>
<dbReference type="SUPFAM" id="SSF52317">
    <property type="entry name" value="Class I glutamine amidotransferase-like"/>
    <property type="match status" value="1"/>
</dbReference>
<dbReference type="CDD" id="cd01742">
    <property type="entry name" value="GATase1_GMP_Synthase"/>
    <property type="match status" value="1"/>
</dbReference>
<keyword evidence="8 14" id="KW-0067">ATP-binding</keyword>
<dbReference type="FunFam" id="3.40.50.880:FF:000001">
    <property type="entry name" value="GMP synthase [glutamine-hydrolyzing]"/>
    <property type="match status" value="1"/>
</dbReference>
<dbReference type="NCBIfam" id="TIGR00884">
    <property type="entry name" value="guaA_Cterm"/>
    <property type="match status" value="1"/>
</dbReference>
<dbReference type="NCBIfam" id="TIGR00888">
    <property type="entry name" value="guaA_Nterm"/>
    <property type="match status" value="1"/>
</dbReference>
<reference evidence="16" key="2">
    <citation type="journal article" date="2012" name="Nat. Commun.">
        <title>Draft genome sequence and genetic transformation of the oleaginous alga Nannochloropis gaditana.</title>
        <authorList>
            <person name="Radakovits R."/>
            <person name="Jinkerson R.E."/>
            <person name="Fuerstenberg S.I."/>
            <person name="Tae H."/>
            <person name="Settlage R.E."/>
            <person name="Boore J.L."/>
            <person name="Posewitz M.C."/>
        </authorList>
    </citation>
    <scope>NUCLEOTIDE SEQUENCE</scope>
    <source>
        <strain evidence="16">CCMP526</strain>
    </source>
</reference>
<evidence type="ECO:0000256" key="10">
    <source>
        <dbReference type="ARBA" id="ARBA00030464"/>
    </source>
</evidence>
<dbReference type="Gene3D" id="3.40.50.880">
    <property type="match status" value="1"/>
</dbReference>
<organism evidence="16">
    <name type="scientific">Nannochloropsis gaditana (strain CCMP526)</name>
    <name type="common">Green microalga</name>
    <name type="synonym">Microchloropsis gaditana</name>
    <dbReference type="NCBI Taxonomy" id="1093141"/>
    <lineage>
        <taxon>Eukaryota</taxon>
        <taxon>Sar</taxon>
        <taxon>Stramenopiles</taxon>
        <taxon>Ochrophyta</taxon>
        <taxon>Eustigmatophyceae</taxon>
        <taxon>Eustigmatales</taxon>
        <taxon>Monodopsidaceae</taxon>
        <taxon>Nannochloropsis</taxon>
    </lineage>
</organism>
<feature type="domain" description="GMPS ATP-PPase" evidence="15">
    <location>
        <begin position="211"/>
        <end position="403"/>
    </location>
</feature>
<evidence type="ECO:0000256" key="12">
    <source>
        <dbReference type="ARBA" id="ARBA00044933"/>
    </source>
</evidence>
<keyword evidence="5 14" id="KW-0547">Nucleotide-binding</keyword>
<gene>
    <name evidence="16" type="ORF">NGATSA_3005800</name>
</gene>
<dbReference type="PROSITE" id="PS51553">
    <property type="entry name" value="GMPS_ATP_PPASE"/>
    <property type="match status" value="1"/>
</dbReference>
<keyword evidence="4 16" id="KW-0436">Ligase</keyword>
<keyword evidence="7 14" id="KW-0658">Purine biosynthesis</keyword>
<comment type="catalytic activity">
    <reaction evidence="13">
        <text>XMP + L-glutamine + ATP + H2O = GMP + L-glutamate + AMP + diphosphate + 2 H(+)</text>
        <dbReference type="Rhea" id="RHEA:11680"/>
        <dbReference type="ChEBI" id="CHEBI:15377"/>
        <dbReference type="ChEBI" id="CHEBI:15378"/>
        <dbReference type="ChEBI" id="CHEBI:29985"/>
        <dbReference type="ChEBI" id="CHEBI:30616"/>
        <dbReference type="ChEBI" id="CHEBI:33019"/>
        <dbReference type="ChEBI" id="CHEBI:57464"/>
        <dbReference type="ChEBI" id="CHEBI:58115"/>
        <dbReference type="ChEBI" id="CHEBI:58359"/>
        <dbReference type="ChEBI" id="CHEBI:456215"/>
        <dbReference type="EC" id="6.3.5.2"/>
    </reaction>
</comment>
<dbReference type="InterPro" id="IPR001674">
    <property type="entry name" value="GMP_synth_C"/>
</dbReference>
<evidence type="ECO:0000256" key="11">
    <source>
        <dbReference type="ARBA" id="ARBA00031356"/>
    </source>
</evidence>
<evidence type="ECO:0000256" key="13">
    <source>
        <dbReference type="ARBA" id="ARBA00049404"/>
    </source>
</evidence>
<name>I2CQR9_NANGC</name>
<feature type="binding site" evidence="14">
    <location>
        <begin position="239"/>
        <end position="245"/>
    </location>
    <ligand>
        <name>ATP</name>
        <dbReference type="ChEBI" id="CHEBI:30616"/>
    </ligand>
</feature>
<dbReference type="CDD" id="cd01997">
    <property type="entry name" value="GMP_synthase_C"/>
    <property type="match status" value="1"/>
</dbReference>
<proteinExistence type="evidence at transcript level"/>
<dbReference type="SUPFAM" id="SSF52402">
    <property type="entry name" value="Adenine nucleotide alpha hydrolases-like"/>
    <property type="match status" value="1"/>
</dbReference>
<protein>
    <recommendedName>
        <fullName evidence="3">GMP synthase [glutamine-hydrolyzing]</fullName>
        <ecNumber evidence="2">6.3.5.2</ecNumber>
    </recommendedName>
    <alternativeName>
        <fullName evidence="10">GMP synthetase</fullName>
    </alternativeName>
    <alternativeName>
        <fullName evidence="11">Glutamine amidotransferase</fullName>
    </alternativeName>
</protein>
<dbReference type="PROSITE" id="PS51273">
    <property type="entry name" value="GATASE_TYPE_1"/>
    <property type="match status" value="1"/>
</dbReference>
<dbReference type="Gene3D" id="3.40.50.620">
    <property type="entry name" value="HUPs"/>
    <property type="match status" value="1"/>
</dbReference>
<dbReference type="PANTHER" id="PTHR11922:SF2">
    <property type="entry name" value="GMP SYNTHASE [GLUTAMINE-HYDROLYZING]"/>
    <property type="match status" value="1"/>
</dbReference>
<evidence type="ECO:0000256" key="2">
    <source>
        <dbReference type="ARBA" id="ARBA00012746"/>
    </source>
</evidence>
<dbReference type="HAMAP" id="MF_00344">
    <property type="entry name" value="GMP_synthase"/>
    <property type="match status" value="1"/>
</dbReference>
<dbReference type="PRINTS" id="PR00097">
    <property type="entry name" value="ANTSNTHASEII"/>
</dbReference>
<keyword evidence="9" id="KW-0315">Glutamine amidotransferase</keyword>
<dbReference type="FunFam" id="3.40.50.620:FF:000001">
    <property type="entry name" value="GMP synthase [glutamine-hydrolyzing]"/>
    <property type="match status" value="1"/>
</dbReference>
<reference evidence="16" key="1">
    <citation type="journal article" date="2012" name="Bioengineered">
        <title>Additional insights into the genome of the oleaginous model alga Nannochloropsis gaditana.</title>
        <authorList>
            <person name="Jinkerson R.E."/>
            <person name="Radakovits R."/>
            <person name="Posewitz M.C."/>
        </authorList>
    </citation>
    <scope>NUCLEOTIDE SEQUENCE</scope>
    <source>
        <strain evidence="16">CCMP526</strain>
    </source>
</reference>
<comment type="pathway">
    <text evidence="1">Purine metabolism; GMP biosynthesis; GMP from XMP (L-Gln route): step 1/1.</text>
</comment>
<evidence type="ECO:0000256" key="14">
    <source>
        <dbReference type="PROSITE-ProRule" id="PRU00886"/>
    </source>
</evidence>
<sequence>MDGQLHVDRPQIAILDFGSQYSHLIARRVRELHVFCELYSCLVKGEVLRKNQVVGIILSGGPNSVYAKDSPHVDKDVWQYVAEKQIPVMGICYGLQEMSHTFGANVAPGDKREFGKAMVRRAPGHEEDADILFKGLPAEFQVWMSHGDKLHTLPEGFINIGVSPNSEHAAIAHLEKKMFGLQFHPEVTHSVGGLTILRNFVVGVVGAPTDWDMADIAQEFIEAVREKVGPTGKVVGAVSGGVDSSVAAVLLNKAIGSRFHAVMVDSGCLRQDEGAQCVERLKNRLGINLHLVQAQDRFLDKLAGVSDPEAKRKIIGNTFIEVFDEESHRIGECDFLLQGTLYPDVIESISYKGPSATIKSHHNVGGLPERMKLQLIEPLRELFKDEVRALGMALGLDEESVWRHPFPGPGLAIRIIGDVTREKLDILRQADVILLDELHKHGIYREIAQAFCVLTNCKSVGVMGDGRTYEFLCGIRLVSSTDYMTADWYRIDWEILARISTRIINEVQGINRCAYDCSSKPPATIEWE</sequence>
<dbReference type="NCBIfam" id="NF000848">
    <property type="entry name" value="PRK00074.1"/>
    <property type="match status" value="1"/>
</dbReference>
<dbReference type="InterPro" id="IPR025777">
    <property type="entry name" value="GMPS_ATP_PPase_dom"/>
</dbReference>
<dbReference type="InterPro" id="IPR017926">
    <property type="entry name" value="GATASE"/>
</dbReference>
<evidence type="ECO:0000256" key="6">
    <source>
        <dbReference type="ARBA" id="ARBA00022749"/>
    </source>
</evidence>
<dbReference type="SUPFAM" id="SSF54810">
    <property type="entry name" value="GMP synthetase C-terminal dimerisation domain"/>
    <property type="match status" value="1"/>
</dbReference>
<evidence type="ECO:0000256" key="8">
    <source>
        <dbReference type="ARBA" id="ARBA00022840"/>
    </source>
</evidence>
<dbReference type="Pfam" id="PF02540">
    <property type="entry name" value="NAD_synthase"/>
    <property type="match status" value="1"/>
</dbReference>
<dbReference type="AlphaFoldDB" id="I2CQR9"/>
<keyword evidence="6 14" id="KW-0332">GMP biosynthesis</keyword>
<dbReference type="InterPro" id="IPR029062">
    <property type="entry name" value="Class_I_gatase-like"/>
</dbReference>